<reference evidence="1 2" key="1">
    <citation type="submission" date="2024-03" db="EMBL/GenBank/DDBJ databases">
        <title>Mouse gut bacterial collection (mGBC) of GemPharmatech.</title>
        <authorList>
            <person name="He Y."/>
            <person name="Dong L."/>
            <person name="Wu D."/>
            <person name="Gao X."/>
            <person name="Lin Z."/>
        </authorList>
    </citation>
    <scope>NUCLEOTIDE SEQUENCE [LARGE SCALE GENOMIC DNA]</scope>
    <source>
        <strain evidence="1 2">61-15</strain>
    </source>
</reference>
<organism evidence="1 2">
    <name type="scientific">Lactococcus ileimucosae</name>
    <dbReference type="NCBI Taxonomy" id="2941329"/>
    <lineage>
        <taxon>Bacteria</taxon>
        <taxon>Bacillati</taxon>
        <taxon>Bacillota</taxon>
        <taxon>Bacilli</taxon>
        <taxon>Lactobacillales</taxon>
        <taxon>Streptococcaceae</taxon>
        <taxon>Lactococcus</taxon>
    </lineage>
</organism>
<proteinExistence type="predicted"/>
<name>A0ABV4D606_9LACT</name>
<accession>A0ABV4D606</accession>
<dbReference type="EMBL" id="JBCLSH010000015">
    <property type="protein sequence ID" value="MEY8443737.1"/>
    <property type="molecule type" value="Genomic_DNA"/>
</dbReference>
<protein>
    <submittedName>
        <fullName evidence="1">Uncharacterized protein</fullName>
    </submittedName>
</protein>
<gene>
    <name evidence="1" type="ORF">AALA52_05720</name>
</gene>
<dbReference type="RefSeq" id="WP_202231507.1">
    <property type="nucleotide sequence ID" value="NZ_JBCLSH010000015.1"/>
</dbReference>
<evidence type="ECO:0000313" key="1">
    <source>
        <dbReference type="EMBL" id="MEY8443737.1"/>
    </source>
</evidence>
<comment type="caution">
    <text evidence="1">The sequence shown here is derived from an EMBL/GenBank/DDBJ whole genome shotgun (WGS) entry which is preliminary data.</text>
</comment>
<evidence type="ECO:0000313" key="2">
    <source>
        <dbReference type="Proteomes" id="UP001565283"/>
    </source>
</evidence>
<keyword evidence="2" id="KW-1185">Reference proteome</keyword>
<sequence>MINKLTSEVSLLFDKAVDIKSDFRKREYTLDELLVFLQKSNRSKDLRHLLIAMDSLESTLDLLNNSLNTIADIQQKFRG</sequence>
<dbReference type="Proteomes" id="UP001565283">
    <property type="component" value="Unassembled WGS sequence"/>
</dbReference>